<reference evidence="4" key="2">
    <citation type="submission" date="2014-07" db="EMBL/GenBank/DDBJ databases">
        <authorList>
            <person name="Hull J."/>
        </authorList>
    </citation>
    <scope>NUCLEOTIDE SEQUENCE</scope>
</reference>
<keyword evidence="3" id="KW-0812">Transmembrane</keyword>
<dbReference type="GO" id="GO:0090482">
    <property type="term" value="F:vitamin transmembrane transporter activity"/>
    <property type="evidence" value="ECO:0007669"/>
    <property type="project" value="InterPro"/>
</dbReference>
<feature type="transmembrane region" description="Helical" evidence="3">
    <location>
        <begin position="100"/>
        <end position="118"/>
    </location>
</feature>
<dbReference type="EMBL" id="GBHO01031633">
    <property type="protein sequence ID" value="JAG11971.1"/>
    <property type="molecule type" value="Transcribed_RNA"/>
</dbReference>
<comment type="similarity">
    <text evidence="1">Belongs to the reduced folate carrier (RFC) transporter (TC 2.A.48) family.</text>
</comment>
<feature type="transmembrane region" description="Helical" evidence="3">
    <location>
        <begin position="76"/>
        <end position="94"/>
    </location>
</feature>
<sequence>MKMEKWKSLAFVICVYGVLKELRFLEPFMTRFFMTPPMNFTHYEVFVEIYPASVYSQWVCLVILFLVTDMLRYKPIIILNSLTGVFIYLMYSFSTSLTTMQIAYALSGLYYACELAYYTYIYAKVEREHYQEVTGYTQAGYLIGKSLSGVVAQSLVSLHVGLPILAYITLGTMCIATFWSISLPSADRSIYFNRTDSLDESLGFFHRTKTGFRILWNDFISAFKQRNVWKWIFWWTVADGIYLQVMQVIQLLWEEMHDKNEKDVLLNGVVDAVCTLSAAIGAYLFGKWRCDWNKYGNIAVAAFSMVLGNILVAMSFISSLPVSYVLYVLFFVFYNSAVTIARSQIALHIKPDSAGLTFGGTLLCALLYQSAIVGIMTQWFTLTIRAQFFIFGQMYVCVAFIYALQWLYFYIRNCRISKSYVDQQPSSTGPAEATNESIEVTAQP</sequence>
<feature type="region of interest" description="Disordered" evidence="2">
    <location>
        <begin position="425"/>
        <end position="444"/>
    </location>
</feature>
<protein>
    <submittedName>
        <fullName evidence="4">Thiamine transporter 2</fullName>
    </submittedName>
</protein>
<dbReference type="PANTHER" id="PTHR10686:SF18">
    <property type="entry name" value="IP11787P-RELATED"/>
    <property type="match status" value="1"/>
</dbReference>
<evidence type="ECO:0000313" key="4">
    <source>
        <dbReference type="EMBL" id="JAG11971.1"/>
    </source>
</evidence>
<keyword evidence="3" id="KW-0472">Membrane</keyword>
<feature type="transmembrane region" description="Helical" evidence="3">
    <location>
        <begin position="353"/>
        <end position="376"/>
    </location>
</feature>
<evidence type="ECO:0000256" key="3">
    <source>
        <dbReference type="SAM" id="Phobius"/>
    </source>
</evidence>
<dbReference type="Gene3D" id="1.20.1250.20">
    <property type="entry name" value="MFS general substrate transporter like domains"/>
    <property type="match status" value="1"/>
</dbReference>
<evidence type="ECO:0000256" key="1">
    <source>
        <dbReference type="ARBA" id="ARBA00005773"/>
    </source>
</evidence>
<feature type="transmembrane region" description="Helical" evidence="3">
    <location>
        <begin position="298"/>
        <end position="318"/>
    </location>
</feature>
<feature type="transmembrane region" description="Helical" evidence="3">
    <location>
        <begin position="231"/>
        <end position="253"/>
    </location>
</feature>
<gene>
    <name evidence="4" type="primary">Slc19a3_1</name>
    <name evidence="4" type="ORF">CM83_36919</name>
</gene>
<proteinExistence type="inferred from homology"/>
<dbReference type="InterPro" id="IPR002666">
    <property type="entry name" value="Folate_carrier"/>
</dbReference>
<dbReference type="PANTHER" id="PTHR10686">
    <property type="entry name" value="FOLATE TRANSPORTER"/>
    <property type="match status" value="1"/>
</dbReference>
<dbReference type="AlphaFoldDB" id="A0A0A9WX16"/>
<keyword evidence="3" id="KW-1133">Transmembrane helix</keyword>
<feature type="transmembrane region" description="Helical" evidence="3">
    <location>
        <begin position="324"/>
        <end position="341"/>
    </location>
</feature>
<evidence type="ECO:0000256" key="2">
    <source>
        <dbReference type="SAM" id="MobiDB-lite"/>
    </source>
</evidence>
<reference evidence="4" key="1">
    <citation type="journal article" date="2014" name="PLoS ONE">
        <title>Transcriptome-Based Identification of ABC Transporters in the Western Tarnished Plant Bug Lygus hesperus.</title>
        <authorList>
            <person name="Hull J.J."/>
            <person name="Chaney K."/>
            <person name="Geib S.M."/>
            <person name="Fabrick J.A."/>
            <person name="Brent C.S."/>
            <person name="Walsh D."/>
            <person name="Lavine L.C."/>
        </authorList>
    </citation>
    <scope>NUCLEOTIDE SEQUENCE</scope>
</reference>
<name>A0A0A9WX16_LYGHE</name>
<dbReference type="InterPro" id="IPR036259">
    <property type="entry name" value="MFS_trans_sf"/>
</dbReference>
<dbReference type="Pfam" id="PF01770">
    <property type="entry name" value="Folate_carrier"/>
    <property type="match status" value="1"/>
</dbReference>
<accession>A0A0A9WX16</accession>
<feature type="transmembrane region" description="Helical" evidence="3">
    <location>
        <begin position="48"/>
        <end position="67"/>
    </location>
</feature>
<feature type="transmembrane region" description="Helical" evidence="3">
    <location>
        <begin position="139"/>
        <end position="158"/>
    </location>
</feature>
<feature type="transmembrane region" description="Helical" evidence="3">
    <location>
        <begin position="265"/>
        <end position="286"/>
    </location>
</feature>
<organism evidence="4">
    <name type="scientific">Lygus hesperus</name>
    <name type="common">Western plant bug</name>
    <dbReference type="NCBI Taxonomy" id="30085"/>
    <lineage>
        <taxon>Eukaryota</taxon>
        <taxon>Metazoa</taxon>
        <taxon>Ecdysozoa</taxon>
        <taxon>Arthropoda</taxon>
        <taxon>Hexapoda</taxon>
        <taxon>Insecta</taxon>
        <taxon>Pterygota</taxon>
        <taxon>Neoptera</taxon>
        <taxon>Paraneoptera</taxon>
        <taxon>Hemiptera</taxon>
        <taxon>Heteroptera</taxon>
        <taxon>Panheteroptera</taxon>
        <taxon>Cimicomorpha</taxon>
        <taxon>Miridae</taxon>
        <taxon>Mirini</taxon>
        <taxon>Lygus</taxon>
    </lineage>
</organism>
<dbReference type="NCBIfam" id="TIGR00806">
    <property type="entry name" value="rfc"/>
    <property type="match status" value="1"/>
</dbReference>
<dbReference type="SUPFAM" id="SSF103473">
    <property type="entry name" value="MFS general substrate transporter"/>
    <property type="match status" value="1"/>
</dbReference>
<dbReference type="GO" id="GO:0005886">
    <property type="term" value="C:plasma membrane"/>
    <property type="evidence" value="ECO:0007669"/>
    <property type="project" value="TreeGrafter"/>
</dbReference>
<feature type="transmembrane region" description="Helical" evidence="3">
    <location>
        <begin position="164"/>
        <end position="184"/>
    </location>
</feature>
<feature type="transmembrane region" description="Helical" evidence="3">
    <location>
        <begin position="388"/>
        <end position="411"/>
    </location>
</feature>